<dbReference type="FunFam" id="3.90.640.10:FF:000007">
    <property type="entry name" value="Actin like 7B"/>
    <property type="match status" value="1"/>
</dbReference>
<evidence type="ECO:0000256" key="1">
    <source>
        <dbReference type="ARBA" id="ARBA00003520"/>
    </source>
</evidence>
<organism evidence="5">
    <name type="scientific">Schistocephalus solidus</name>
    <name type="common">Tapeworm</name>
    <dbReference type="NCBI Taxonomy" id="70667"/>
    <lineage>
        <taxon>Eukaryota</taxon>
        <taxon>Metazoa</taxon>
        <taxon>Spiralia</taxon>
        <taxon>Lophotrochozoa</taxon>
        <taxon>Platyhelminthes</taxon>
        <taxon>Cestoda</taxon>
        <taxon>Eucestoda</taxon>
        <taxon>Diphyllobothriidea</taxon>
        <taxon>Diphyllobothriidae</taxon>
        <taxon>Schistocephalus</taxon>
    </lineage>
</organism>
<evidence type="ECO:0000256" key="2">
    <source>
        <dbReference type="RuleBase" id="RU000487"/>
    </source>
</evidence>
<dbReference type="Pfam" id="PF00022">
    <property type="entry name" value="Actin"/>
    <property type="match status" value="1"/>
</dbReference>
<evidence type="ECO:0000313" key="5">
    <source>
        <dbReference type="WBParaSite" id="SSLN_0001910301-mRNA-1"/>
    </source>
</evidence>
<dbReference type="SUPFAM" id="SSF53067">
    <property type="entry name" value="Actin-like ATPase domain"/>
    <property type="match status" value="2"/>
</dbReference>
<reference evidence="5" key="1">
    <citation type="submission" date="2016-06" db="UniProtKB">
        <authorList>
            <consortium name="WormBaseParasite"/>
        </authorList>
    </citation>
    <scope>IDENTIFICATION</scope>
</reference>
<comment type="function">
    <text evidence="1">Actins are highly conserved proteins that are involved in various types of cell motility and are ubiquitously expressed in all eukaryotic cells.</text>
</comment>
<dbReference type="AlphaFoldDB" id="A0A183TPL1"/>
<dbReference type="SMART" id="SM00268">
    <property type="entry name" value="ACTIN"/>
    <property type="match status" value="1"/>
</dbReference>
<sequence>MAVVIDVGSGSIKAGISGEDAPSCEFPTIVGRPKSPSPVVGPEQKEYFIGEETQAKMGTLIIKYPVQRGIITDWDDMEKIFDHTFTNKLRVNPEEHQVFLTEPPMNSKENREKMTQMMFETFNTPSMYIGNQAVLALYACGRFTGITVDSGYGVTHIVPILDGYCLPHSIIRLELAGHDLTDYLTKILAEGGVNLSTSAERALAVDIKEKCCYVAGDFKQEKTAADSGSIIKKEYEMPDGTMITIGSECFRCPEALFQPSLLDKQCAGIHECTYQSISHSDIDIRKDLYGNIFLCGGNTMYSGFAERMNKEITALAPSSKIVNIIASADRKNAPWVGGSILTSISTFQDNWISKAEYADVGPNIVHRKCF</sequence>
<reference evidence="3 4" key="2">
    <citation type="submission" date="2018-11" db="EMBL/GenBank/DDBJ databases">
        <authorList>
            <consortium name="Pathogen Informatics"/>
        </authorList>
    </citation>
    <scope>NUCLEOTIDE SEQUENCE [LARGE SCALE GENOMIC DNA]</scope>
    <source>
        <strain evidence="3 4">NST_G2</strain>
    </source>
</reference>
<protein>
    <submittedName>
        <fullName evidence="5">Actin</fullName>
    </submittedName>
</protein>
<dbReference type="PANTHER" id="PTHR11937">
    <property type="entry name" value="ACTIN"/>
    <property type="match status" value="1"/>
</dbReference>
<dbReference type="EMBL" id="UYSU01044355">
    <property type="protein sequence ID" value="VDM04795.1"/>
    <property type="molecule type" value="Genomic_DNA"/>
</dbReference>
<dbReference type="Gene3D" id="3.90.640.10">
    <property type="entry name" value="Actin, Chain A, domain 4"/>
    <property type="match status" value="1"/>
</dbReference>
<dbReference type="Proteomes" id="UP000275846">
    <property type="component" value="Unassembled WGS sequence"/>
</dbReference>
<dbReference type="WBParaSite" id="SSLN_0001910301-mRNA-1">
    <property type="protein sequence ID" value="SSLN_0001910301-mRNA-1"/>
    <property type="gene ID" value="SSLN_0001910301"/>
</dbReference>
<gene>
    <name evidence="3" type="ORF">SSLN_LOCUS18409</name>
</gene>
<comment type="similarity">
    <text evidence="2">Belongs to the actin family.</text>
</comment>
<keyword evidence="4" id="KW-1185">Reference proteome</keyword>
<dbReference type="PRINTS" id="PR00190">
    <property type="entry name" value="ACTIN"/>
</dbReference>
<evidence type="ECO:0000313" key="3">
    <source>
        <dbReference type="EMBL" id="VDM04795.1"/>
    </source>
</evidence>
<dbReference type="Gene3D" id="3.30.420.40">
    <property type="match status" value="2"/>
</dbReference>
<accession>A0A183TPL1</accession>
<dbReference type="STRING" id="70667.A0A183TPL1"/>
<dbReference type="OrthoDB" id="6220758at2759"/>
<dbReference type="FunFam" id="3.30.420.40:FF:000002">
    <property type="entry name" value="Muscle actin"/>
    <property type="match status" value="1"/>
</dbReference>
<dbReference type="InterPro" id="IPR004000">
    <property type="entry name" value="Actin"/>
</dbReference>
<name>A0A183TPL1_SCHSO</name>
<dbReference type="InterPro" id="IPR043129">
    <property type="entry name" value="ATPase_NBD"/>
</dbReference>
<evidence type="ECO:0000313" key="4">
    <source>
        <dbReference type="Proteomes" id="UP000275846"/>
    </source>
</evidence>
<proteinExistence type="inferred from homology"/>